<evidence type="ECO:0000313" key="3">
    <source>
        <dbReference type="EMBL" id="VDN00493.1"/>
    </source>
</evidence>
<dbReference type="InterPro" id="IPR036397">
    <property type="entry name" value="RNaseH_sf"/>
</dbReference>
<reference evidence="3 4" key="2">
    <citation type="submission" date="2018-08" db="EMBL/GenBank/DDBJ databases">
        <authorList>
            <person name="Laetsch R D."/>
            <person name="Stevens L."/>
            <person name="Kumar S."/>
            <person name="Blaxter L. M."/>
        </authorList>
    </citation>
    <scope>NUCLEOTIDE SEQUENCE [LARGE SCALE GENOMIC DNA]</scope>
</reference>
<evidence type="ECO:0000313" key="5">
    <source>
        <dbReference type="WBParaSite" id="nOo.2.0.1.t13060-RA"/>
    </source>
</evidence>
<name>A0A182EY05_ONCOC</name>
<accession>A0A182EY05</accession>
<dbReference type="Proteomes" id="UP000271087">
    <property type="component" value="Unassembled WGS sequence"/>
</dbReference>
<dbReference type="AlphaFoldDB" id="A0A182EY05"/>
<dbReference type="WBParaSite" id="nOo.2.0.1.t13060-RA">
    <property type="protein sequence ID" value="nOo.2.0.1.t13060-RA"/>
    <property type="gene ID" value="nOo.2.0.1.g13060"/>
</dbReference>
<dbReference type="InterPro" id="IPR041588">
    <property type="entry name" value="Integrase_H2C2"/>
</dbReference>
<dbReference type="Gene3D" id="1.10.340.70">
    <property type="match status" value="1"/>
</dbReference>
<feature type="domain" description="Integrase zinc-binding" evidence="2">
    <location>
        <begin position="110"/>
        <end position="161"/>
    </location>
</feature>
<dbReference type="Pfam" id="PF17921">
    <property type="entry name" value="Integrase_H2C2"/>
    <property type="match status" value="1"/>
</dbReference>
<dbReference type="GO" id="GO:0003676">
    <property type="term" value="F:nucleic acid binding"/>
    <property type="evidence" value="ECO:0007669"/>
    <property type="project" value="InterPro"/>
</dbReference>
<evidence type="ECO:0000256" key="1">
    <source>
        <dbReference type="SAM" id="MobiDB-lite"/>
    </source>
</evidence>
<dbReference type="OrthoDB" id="5871023at2759"/>
<protein>
    <submittedName>
        <fullName evidence="5">Integrase_H2C2 domain-containing protein</fullName>
    </submittedName>
</protein>
<feature type="compositionally biased region" description="Basic and acidic residues" evidence="1">
    <location>
        <begin position="237"/>
        <end position="253"/>
    </location>
</feature>
<dbReference type="STRING" id="42157.A0A182EY05"/>
<dbReference type="PANTHER" id="PTHR47331">
    <property type="entry name" value="PHD-TYPE DOMAIN-CONTAINING PROTEIN"/>
    <property type="match status" value="1"/>
</dbReference>
<keyword evidence="4" id="KW-1185">Reference proteome</keyword>
<gene>
    <name evidence="3" type="ORF">NOO_LOCUS13060</name>
</gene>
<sequence length="263" mass="30959">TRISKWSRLRRIAAWALRFIRHISKGRIIWLKEVPEEAELTSYELAKATKVLILQAQSEGINDKEINKWNLYYSGTHSLWKCRSRLDNTSIAIYLDNLNLIYLPRHNPITKLLIQHQHEDLCHAGIAHTLSELRRIFWIPKGRMEVKTVLNKCMACRRWRAKPFKLPVMPNVPETRIIRTRTFENVGLDYLGPLTIKGESGLTKRWIALLTCFTTRAVHLELVDDLTAENDYEIHYQNEKRPNNEGNRLEEYNSKSPMEWRSV</sequence>
<feature type="region of interest" description="Disordered" evidence="1">
    <location>
        <begin position="237"/>
        <end position="263"/>
    </location>
</feature>
<dbReference type="EMBL" id="UYRW01013272">
    <property type="protein sequence ID" value="VDN00493.1"/>
    <property type="molecule type" value="Genomic_DNA"/>
</dbReference>
<dbReference type="PANTHER" id="PTHR47331:SF2">
    <property type="match status" value="1"/>
</dbReference>
<evidence type="ECO:0000259" key="2">
    <source>
        <dbReference type="Pfam" id="PF17921"/>
    </source>
</evidence>
<dbReference type="Gene3D" id="3.30.420.10">
    <property type="entry name" value="Ribonuclease H-like superfamily/Ribonuclease H"/>
    <property type="match status" value="1"/>
</dbReference>
<proteinExistence type="predicted"/>
<evidence type="ECO:0000313" key="4">
    <source>
        <dbReference type="Proteomes" id="UP000271087"/>
    </source>
</evidence>
<organism evidence="5">
    <name type="scientific">Onchocerca ochengi</name>
    <name type="common">Filarial nematode worm</name>
    <dbReference type="NCBI Taxonomy" id="42157"/>
    <lineage>
        <taxon>Eukaryota</taxon>
        <taxon>Metazoa</taxon>
        <taxon>Ecdysozoa</taxon>
        <taxon>Nematoda</taxon>
        <taxon>Chromadorea</taxon>
        <taxon>Rhabditida</taxon>
        <taxon>Spirurina</taxon>
        <taxon>Spiruromorpha</taxon>
        <taxon>Filarioidea</taxon>
        <taxon>Onchocercidae</taxon>
        <taxon>Onchocerca</taxon>
    </lineage>
</organism>
<reference evidence="5" key="1">
    <citation type="submission" date="2016-06" db="UniProtKB">
        <authorList>
            <consortium name="WormBaseParasite"/>
        </authorList>
    </citation>
    <scope>IDENTIFICATION</scope>
</reference>